<dbReference type="AlphaFoldDB" id="A0A0U1TZI8"/>
<dbReference type="PANTHER" id="PTHR33964">
    <property type="entry name" value="RE45066P-RELATED"/>
    <property type="match status" value="1"/>
</dbReference>
<feature type="chain" id="PRO_5006829243" description="DUF19 domain-containing protein" evidence="1">
    <location>
        <begin position="19"/>
        <end position="226"/>
    </location>
</feature>
<dbReference type="PANTHER" id="PTHR33964:SF1">
    <property type="entry name" value="RE45066P"/>
    <property type="match status" value="1"/>
</dbReference>
<organism evidence="2">
    <name type="scientific">Isometrus maculatus</name>
    <name type="common">Lesser brown scorpion</name>
    <name type="synonym">Scorpio maculatus</name>
    <dbReference type="NCBI Taxonomy" id="497827"/>
    <lineage>
        <taxon>Eukaryota</taxon>
        <taxon>Metazoa</taxon>
        <taxon>Ecdysozoa</taxon>
        <taxon>Arthropoda</taxon>
        <taxon>Chelicerata</taxon>
        <taxon>Arachnida</taxon>
        <taxon>Scorpiones</taxon>
        <taxon>Buthida</taxon>
        <taxon>Buthoidea</taxon>
        <taxon>Buthidae</taxon>
        <taxon>Isometrus</taxon>
    </lineage>
</organism>
<evidence type="ECO:0008006" key="3">
    <source>
        <dbReference type="Google" id="ProtNLM"/>
    </source>
</evidence>
<reference evidence="2" key="1">
    <citation type="submission" date="2007-10" db="EMBL/GenBank/DDBJ databases">
        <title>Classification and functional annotation of ESTs from venom glands of Isometrus maculatus.</title>
        <authorList>
            <person name="Li W."/>
            <person name="Ma Y."/>
            <person name="Zhao R."/>
            <person name="Cao Z."/>
        </authorList>
    </citation>
    <scope>NUCLEOTIDE SEQUENCE</scope>
    <source>
        <tissue evidence="2">Venom gland</tissue>
    </source>
</reference>
<keyword evidence="1" id="KW-0732">Signal</keyword>
<dbReference type="EMBL" id="EU252432">
    <property type="protein sequence ID" value="ACD11986.1"/>
    <property type="molecule type" value="mRNA"/>
</dbReference>
<sequence>MKFLLVFVVALTVQLSVQDSCHWRELELCGATGLLALQNNPIPQSEDEIDTQCTYIRETVGCANNYTNKCATPLYRELISFATSESRENMENFCTKGTEMRKTLLKHSSCLAEVWNEQQACTNDARAAIEKVNSSPANDRLNLACCTYRRFRLCGTNLIEKKCGAEARDFVMKFISFFVSNLPDVVCQNFTPDDKICKPLLPPIGTVPKGDSKSPLNQLINMFSAN</sequence>
<evidence type="ECO:0000256" key="1">
    <source>
        <dbReference type="SAM" id="SignalP"/>
    </source>
</evidence>
<evidence type="ECO:0000313" key="2">
    <source>
        <dbReference type="EMBL" id="ACD11986.1"/>
    </source>
</evidence>
<accession>A0A0U1TZI8</accession>
<proteinExistence type="evidence at transcript level"/>
<name>A0A0U1TZI8_ISOMC</name>
<protein>
    <recommendedName>
        <fullName evidence="3">DUF19 domain-containing protein</fullName>
    </recommendedName>
</protein>
<feature type="signal peptide" evidence="1">
    <location>
        <begin position="1"/>
        <end position="18"/>
    </location>
</feature>